<dbReference type="InterPro" id="IPR029032">
    <property type="entry name" value="AhpD-like"/>
</dbReference>
<dbReference type="eggNOG" id="COG2128">
    <property type="taxonomic scope" value="Bacteria"/>
</dbReference>
<dbReference type="AlphaFoldDB" id="F3YYE1"/>
<reference evidence="1 2" key="1">
    <citation type="journal article" date="2011" name="J. Bacteriol.">
        <title>Genome sequence of the mercury-methylating and pleomorphic Desulfovibrio africanus Strain Walvis Bay.</title>
        <authorList>
            <person name="Brown S.D."/>
            <person name="Wall J.D."/>
            <person name="Kucken A.M."/>
            <person name="Gilmour C.C."/>
            <person name="Podar M."/>
            <person name="Brandt C.C."/>
            <person name="Teshima H."/>
            <person name="Detter J.C."/>
            <person name="Han C.S."/>
            <person name="Land M.L."/>
            <person name="Lucas S."/>
            <person name="Han J."/>
            <person name="Pennacchio L."/>
            <person name="Nolan M."/>
            <person name="Pitluck S."/>
            <person name="Woyke T."/>
            <person name="Goodwin L."/>
            <person name="Palumbo A.V."/>
            <person name="Elias D.A."/>
        </authorList>
    </citation>
    <scope>NUCLEOTIDE SEQUENCE [LARGE SCALE GENOMIC DNA]</scope>
    <source>
        <strain evidence="1 2">Walvis Bay</strain>
    </source>
</reference>
<accession>F3YYE1</accession>
<keyword evidence="2" id="KW-1185">Reference proteome</keyword>
<dbReference type="KEGG" id="daf:Desaf_1246"/>
<gene>
    <name evidence="1" type="ORF">Desaf_1246</name>
</gene>
<organism evidence="1 2">
    <name type="scientific">Desulfocurvibacter africanus subsp. africanus str. Walvis Bay</name>
    <dbReference type="NCBI Taxonomy" id="690850"/>
    <lineage>
        <taxon>Bacteria</taxon>
        <taxon>Pseudomonadati</taxon>
        <taxon>Thermodesulfobacteriota</taxon>
        <taxon>Desulfovibrionia</taxon>
        <taxon>Desulfovibrionales</taxon>
        <taxon>Desulfovibrionaceae</taxon>
        <taxon>Desulfocurvibacter</taxon>
    </lineage>
</organism>
<dbReference type="Proteomes" id="UP000007844">
    <property type="component" value="Chromosome"/>
</dbReference>
<dbReference type="RefSeq" id="WP_014259384.1">
    <property type="nucleotide sequence ID" value="NC_016629.1"/>
</dbReference>
<evidence type="ECO:0008006" key="3">
    <source>
        <dbReference type="Google" id="ProtNLM"/>
    </source>
</evidence>
<proteinExistence type="predicted"/>
<dbReference type="STRING" id="690850.Desaf_1246"/>
<dbReference type="EMBL" id="CP003221">
    <property type="protein sequence ID" value="EGJ49585.1"/>
    <property type="molecule type" value="Genomic_DNA"/>
</dbReference>
<evidence type="ECO:0000313" key="2">
    <source>
        <dbReference type="Proteomes" id="UP000007844"/>
    </source>
</evidence>
<sequence length="172" mass="18735">MSLLPCVRPEAATGLVAQVYERFPAKAGIPAPALLLSVSPDLLAGQGRFLAYYGAHERLDHHFLAMLRFLVATAMGFTPCERFNRKMLILMGMSEAELDCLSKEPSSAPLDEKHKALLLLALKSVTRPEAVNAEETQALRDMGWTDQDILDASFHGALLLGPAVLCRAFGVE</sequence>
<evidence type="ECO:0000313" key="1">
    <source>
        <dbReference type="EMBL" id="EGJ49585.1"/>
    </source>
</evidence>
<dbReference type="Gene3D" id="1.20.1290.10">
    <property type="entry name" value="AhpD-like"/>
    <property type="match status" value="1"/>
</dbReference>
<name>F3YYE1_DESAF</name>
<protein>
    <recommendedName>
        <fullName evidence="3">Carboxymuconolactone decarboxylase</fullName>
    </recommendedName>
</protein>
<dbReference type="HOGENOM" id="CLU_082760_4_3_7"/>
<dbReference type="SUPFAM" id="SSF69118">
    <property type="entry name" value="AhpD-like"/>
    <property type="match status" value="1"/>
</dbReference>